<dbReference type="AlphaFoldDB" id="A0AAQ3WQA5"/>
<name>A0AAQ3WQA5_PASNO</name>
<gene>
    <name evidence="2" type="ORF">U9M48_018423</name>
</gene>
<keyword evidence="3" id="KW-1185">Reference proteome</keyword>
<keyword evidence="1" id="KW-0812">Transmembrane</keyword>
<reference evidence="2 3" key="1">
    <citation type="submission" date="2024-02" db="EMBL/GenBank/DDBJ databases">
        <title>High-quality chromosome-scale genome assembly of Pensacola bahiagrass (Paspalum notatum Flugge var. saurae).</title>
        <authorList>
            <person name="Vega J.M."/>
            <person name="Podio M."/>
            <person name="Orjuela J."/>
            <person name="Siena L.A."/>
            <person name="Pessino S.C."/>
            <person name="Combes M.C."/>
            <person name="Mariac C."/>
            <person name="Albertini E."/>
            <person name="Pupilli F."/>
            <person name="Ortiz J.P.A."/>
            <person name="Leblanc O."/>
        </authorList>
    </citation>
    <scope>NUCLEOTIDE SEQUENCE [LARGE SCALE GENOMIC DNA]</scope>
    <source>
        <strain evidence="2">R1</strain>
        <tissue evidence="2">Leaf</tissue>
    </source>
</reference>
<dbReference type="Proteomes" id="UP001341281">
    <property type="component" value="Chromosome 04"/>
</dbReference>
<organism evidence="2 3">
    <name type="scientific">Paspalum notatum var. saurae</name>
    <dbReference type="NCBI Taxonomy" id="547442"/>
    <lineage>
        <taxon>Eukaryota</taxon>
        <taxon>Viridiplantae</taxon>
        <taxon>Streptophyta</taxon>
        <taxon>Embryophyta</taxon>
        <taxon>Tracheophyta</taxon>
        <taxon>Spermatophyta</taxon>
        <taxon>Magnoliopsida</taxon>
        <taxon>Liliopsida</taxon>
        <taxon>Poales</taxon>
        <taxon>Poaceae</taxon>
        <taxon>PACMAD clade</taxon>
        <taxon>Panicoideae</taxon>
        <taxon>Andropogonodae</taxon>
        <taxon>Paspaleae</taxon>
        <taxon>Paspalinae</taxon>
        <taxon>Paspalum</taxon>
    </lineage>
</organism>
<dbReference type="PANTHER" id="PTHR33115">
    <property type="entry name" value="ARM REPEAT SUPERFAMILY PROTEIN"/>
    <property type="match status" value="1"/>
</dbReference>
<accession>A0AAQ3WQA5</accession>
<evidence type="ECO:0000313" key="3">
    <source>
        <dbReference type="Proteomes" id="UP001341281"/>
    </source>
</evidence>
<feature type="transmembrane region" description="Helical" evidence="1">
    <location>
        <begin position="83"/>
        <end position="101"/>
    </location>
</feature>
<proteinExistence type="predicted"/>
<keyword evidence="1" id="KW-1133">Transmembrane helix</keyword>
<dbReference type="PANTHER" id="PTHR33115:SF43">
    <property type="entry name" value="BLE2 PROTEIN"/>
    <property type="match status" value="1"/>
</dbReference>
<evidence type="ECO:0000313" key="2">
    <source>
        <dbReference type="EMBL" id="WVZ69670.1"/>
    </source>
</evidence>
<feature type="transmembrane region" description="Helical" evidence="1">
    <location>
        <begin position="228"/>
        <end position="245"/>
    </location>
</feature>
<feature type="transmembrane region" description="Helical" evidence="1">
    <location>
        <begin position="55"/>
        <end position="77"/>
    </location>
</feature>
<keyword evidence="1" id="KW-0472">Membrane</keyword>
<dbReference type="EMBL" id="CP144748">
    <property type="protein sequence ID" value="WVZ69670.1"/>
    <property type="molecule type" value="Genomic_DNA"/>
</dbReference>
<protein>
    <submittedName>
        <fullName evidence="2">Uncharacterized protein</fullName>
    </submittedName>
</protein>
<evidence type="ECO:0000256" key="1">
    <source>
        <dbReference type="SAM" id="Phobius"/>
    </source>
</evidence>
<sequence>MMASPAATGGSEHRIEMPLAAADSAGGELQTRGSASAKPEKSLNIFVRFLATGELVGNAVGALASLWASVILLAGYRSSLDPVDFWIATVMIFVEGFRVFVRNFKFDNQSLFGSTKAFGRISSSFARILCKPCEGNQVVLIIGWVLGILEPIMQLGILGLHSSPCTTMLDTQVVRGDAIWEDCWVSTNGPIERSLENSTKVVVLTLMSRMQLTEAPRLMRQLRRRRPLLLWVVLVVPSLLSQVALYATLAVVYSSAEIVGIAFFFSCHSRGRIASRGNGAPQLQASKNYCPNKWSLGPKDTISV</sequence>